<dbReference type="CDD" id="cd07012">
    <property type="entry name" value="PBP2_Bug_TTT"/>
    <property type="match status" value="1"/>
</dbReference>
<keyword evidence="2" id="KW-0732">Signal</keyword>
<organism evidence="3 4">
    <name type="scientific">Pigmentiphaga kullae</name>
    <dbReference type="NCBI Taxonomy" id="151784"/>
    <lineage>
        <taxon>Bacteria</taxon>
        <taxon>Pseudomonadati</taxon>
        <taxon>Pseudomonadota</taxon>
        <taxon>Betaproteobacteria</taxon>
        <taxon>Burkholderiales</taxon>
        <taxon>Alcaligenaceae</taxon>
        <taxon>Pigmentiphaga</taxon>
    </lineage>
</organism>
<reference evidence="3 4" key="1">
    <citation type="submission" date="2019-02" db="EMBL/GenBank/DDBJ databases">
        <title>Genomic Encyclopedia of Type Strains, Phase IV (KMG-IV): sequencing the most valuable type-strain genomes for metagenomic binning, comparative biology and taxonomic classification.</title>
        <authorList>
            <person name="Goeker M."/>
        </authorList>
    </citation>
    <scope>NUCLEOTIDE SEQUENCE [LARGE SCALE GENOMIC DNA]</scope>
    <source>
        <strain evidence="3 4">K24</strain>
    </source>
</reference>
<dbReference type="RefSeq" id="WP_165404412.1">
    <property type="nucleotide sequence ID" value="NZ_SGXC01000001.1"/>
</dbReference>
<keyword evidence="3" id="KW-0675">Receptor</keyword>
<dbReference type="Proteomes" id="UP000292445">
    <property type="component" value="Unassembled WGS sequence"/>
</dbReference>
<dbReference type="Pfam" id="PF03401">
    <property type="entry name" value="TctC"/>
    <property type="match status" value="1"/>
</dbReference>
<evidence type="ECO:0000256" key="2">
    <source>
        <dbReference type="SAM" id="SignalP"/>
    </source>
</evidence>
<dbReference type="SUPFAM" id="SSF53850">
    <property type="entry name" value="Periplasmic binding protein-like II"/>
    <property type="match status" value="1"/>
</dbReference>
<dbReference type="InterPro" id="IPR005064">
    <property type="entry name" value="BUG"/>
</dbReference>
<dbReference type="AlphaFoldDB" id="A0A4Q7NIM2"/>
<accession>A0A4Q7NIM2</accession>
<keyword evidence="4" id="KW-1185">Reference proteome</keyword>
<gene>
    <name evidence="3" type="ORF">EV675_0755</name>
</gene>
<feature type="signal peptide" evidence="2">
    <location>
        <begin position="1"/>
        <end position="23"/>
    </location>
</feature>
<protein>
    <submittedName>
        <fullName evidence="3">Tripartite-type tricarboxylate transporter receptor subunit TctC</fullName>
    </submittedName>
</protein>
<dbReference type="Gene3D" id="3.40.190.10">
    <property type="entry name" value="Periplasmic binding protein-like II"/>
    <property type="match status" value="1"/>
</dbReference>
<evidence type="ECO:0000313" key="4">
    <source>
        <dbReference type="Proteomes" id="UP000292445"/>
    </source>
</evidence>
<dbReference type="PANTHER" id="PTHR42928">
    <property type="entry name" value="TRICARBOXYLATE-BINDING PROTEIN"/>
    <property type="match status" value="1"/>
</dbReference>
<evidence type="ECO:0000313" key="3">
    <source>
        <dbReference type="EMBL" id="RZS84736.1"/>
    </source>
</evidence>
<name>A0A4Q7NIM2_9BURK</name>
<comment type="similarity">
    <text evidence="1">Belongs to the UPF0065 (bug) family.</text>
</comment>
<evidence type="ECO:0000256" key="1">
    <source>
        <dbReference type="ARBA" id="ARBA00006987"/>
    </source>
</evidence>
<proteinExistence type="inferred from homology"/>
<dbReference type="EMBL" id="SGXC01000001">
    <property type="protein sequence ID" value="RZS84736.1"/>
    <property type="molecule type" value="Genomic_DNA"/>
</dbReference>
<dbReference type="Gene3D" id="3.40.190.150">
    <property type="entry name" value="Bordetella uptake gene, domain 1"/>
    <property type="match status" value="1"/>
</dbReference>
<sequence length="324" mass="34633">MTFTFGKLALAATLALAAIGARAETWPARPVRIIVPYNAGTPPDISSRIIAQKLTVKLGQTFYVDNKPGASGSLAAGDLDRYPADGYTAMTLLTPVVVGPALLSSFKKDFARDYAPVGQYDWTYSVLVVTPSLPVHDVKGLIELLRAKPDTYSFPSGGYGTPAHLAGELFKQRYGVTATHVPYNQFTAGLADLVAGRVNFMFLTSTVAAAQVQGGKVKALAIASRDSRLPGLPDVPTMEEQGFKGFDVRNWDGFVMRKETPKDAVAGFTRALNQILADPETRKALADAGADPVPNTTAEQFGALIASEQARLTDLVRQTAIKID</sequence>
<feature type="chain" id="PRO_5020933873" evidence="2">
    <location>
        <begin position="24"/>
        <end position="324"/>
    </location>
</feature>
<dbReference type="PANTHER" id="PTHR42928:SF5">
    <property type="entry name" value="BLR1237 PROTEIN"/>
    <property type="match status" value="1"/>
</dbReference>
<dbReference type="PIRSF" id="PIRSF017082">
    <property type="entry name" value="YflP"/>
    <property type="match status" value="1"/>
</dbReference>
<dbReference type="InterPro" id="IPR042100">
    <property type="entry name" value="Bug_dom1"/>
</dbReference>
<comment type="caution">
    <text evidence="3">The sequence shown here is derived from an EMBL/GenBank/DDBJ whole genome shotgun (WGS) entry which is preliminary data.</text>
</comment>